<accession>A0AAN8NZJ9</accession>
<comment type="caution">
    <text evidence="3">The sequence shown here is derived from an EMBL/GenBank/DDBJ whole genome shotgun (WGS) entry which is preliminary data.</text>
</comment>
<dbReference type="Gene3D" id="3.30.1370.50">
    <property type="entry name" value="R3H-like domain"/>
    <property type="match status" value="1"/>
</dbReference>
<feature type="compositionally biased region" description="Basic and acidic residues" evidence="1">
    <location>
        <begin position="120"/>
        <end position="148"/>
    </location>
</feature>
<dbReference type="PIRSF" id="PIRSF037943">
    <property type="entry name" value="Sperm-assoc_antigen_PAG7"/>
    <property type="match status" value="1"/>
</dbReference>
<proteinExistence type="predicted"/>
<dbReference type="PANTHER" id="PTHR13498">
    <property type="entry name" value="SPERM ASSOCIATED ANTIGEN 7"/>
    <property type="match status" value="1"/>
</dbReference>
<dbReference type="EMBL" id="JAWJWE010000044">
    <property type="protein sequence ID" value="KAK6617419.1"/>
    <property type="molecule type" value="Genomic_DNA"/>
</dbReference>
<dbReference type="SMART" id="SM00393">
    <property type="entry name" value="R3H"/>
    <property type="match status" value="1"/>
</dbReference>
<dbReference type="Pfam" id="PF01424">
    <property type="entry name" value="R3H"/>
    <property type="match status" value="1"/>
</dbReference>
<name>A0AAN8NZJ9_POLSC</name>
<dbReference type="PANTHER" id="PTHR13498:SF3">
    <property type="entry name" value="SPERM-ASSOCIATED ANTIGEN 7"/>
    <property type="match status" value="1"/>
</dbReference>
<evidence type="ECO:0000259" key="2">
    <source>
        <dbReference type="PROSITE" id="PS51061"/>
    </source>
</evidence>
<organism evidence="3 4">
    <name type="scientific">Polyplax serrata</name>
    <name type="common">Common mouse louse</name>
    <dbReference type="NCBI Taxonomy" id="468196"/>
    <lineage>
        <taxon>Eukaryota</taxon>
        <taxon>Metazoa</taxon>
        <taxon>Ecdysozoa</taxon>
        <taxon>Arthropoda</taxon>
        <taxon>Hexapoda</taxon>
        <taxon>Insecta</taxon>
        <taxon>Pterygota</taxon>
        <taxon>Neoptera</taxon>
        <taxon>Paraneoptera</taxon>
        <taxon>Psocodea</taxon>
        <taxon>Troctomorpha</taxon>
        <taxon>Phthiraptera</taxon>
        <taxon>Anoplura</taxon>
        <taxon>Polyplacidae</taxon>
        <taxon>Polyplax</taxon>
    </lineage>
</organism>
<evidence type="ECO:0000256" key="1">
    <source>
        <dbReference type="SAM" id="MobiDB-lite"/>
    </source>
</evidence>
<feature type="region of interest" description="Disordered" evidence="1">
    <location>
        <begin position="1"/>
        <end position="40"/>
    </location>
</feature>
<feature type="compositionally biased region" description="Basic and acidic residues" evidence="1">
    <location>
        <begin position="29"/>
        <end position="40"/>
    </location>
</feature>
<dbReference type="Proteomes" id="UP001372834">
    <property type="component" value="Unassembled WGS sequence"/>
</dbReference>
<dbReference type="GO" id="GO:0003676">
    <property type="term" value="F:nucleic acid binding"/>
    <property type="evidence" value="ECO:0007669"/>
    <property type="project" value="UniProtKB-UniRule"/>
</dbReference>
<dbReference type="SUPFAM" id="SSF82708">
    <property type="entry name" value="R3H domain"/>
    <property type="match status" value="1"/>
</dbReference>
<feature type="region of interest" description="Disordered" evidence="1">
    <location>
        <begin position="120"/>
        <end position="160"/>
    </location>
</feature>
<dbReference type="InterPro" id="IPR001374">
    <property type="entry name" value="R3H_dom"/>
</dbReference>
<reference evidence="3 4" key="1">
    <citation type="submission" date="2023-10" db="EMBL/GenBank/DDBJ databases">
        <title>Genomes of two closely related lineages of the louse Polyplax serrata with different host specificities.</title>
        <authorList>
            <person name="Martinu J."/>
            <person name="Tarabai H."/>
            <person name="Stefka J."/>
            <person name="Hypsa V."/>
        </authorList>
    </citation>
    <scope>NUCLEOTIDE SEQUENCE [LARGE SCALE GENOMIC DNA]</scope>
    <source>
        <strain evidence="3">HR10_N</strain>
    </source>
</reference>
<dbReference type="AlphaFoldDB" id="A0AAN8NZJ9"/>
<sequence>MDLLGSILNAMDKPPSCSEKQIQLRKKQKEQFQKQQREQKQMLQKYREDIEKKLTEFIQDAAARKYEFEPAEKIFRSLIHEAAEVAGVASFTIGEEDVDRRIIIYKKEFTPSEEELAALKRGEEWDPQKAKQLAQEKELEEKEHEERHKKQKFQPNSNYMDKYTHLIGTAAAKDAAQKTQMNKQYGFVPAENKRDQRSIEQTLADIQNKKKLKVSHQES</sequence>
<evidence type="ECO:0000313" key="3">
    <source>
        <dbReference type="EMBL" id="KAK6617419.1"/>
    </source>
</evidence>
<dbReference type="InterPro" id="IPR036867">
    <property type="entry name" value="R3H_dom_sf"/>
</dbReference>
<protein>
    <recommendedName>
        <fullName evidence="2">R3H domain-containing protein</fullName>
    </recommendedName>
</protein>
<gene>
    <name evidence="3" type="ORF">RUM43_014428</name>
</gene>
<dbReference type="PROSITE" id="PS51061">
    <property type="entry name" value="R3H"/>
    <property type="match status" value="1"/>
</dbReference>
<feature type="domain" description="R3H" evidence="2">
    <location>
        <begin position="44"/>
        <end position="108"/>
    </location>
</feature>
<evidence type="ECO:0000313" key="4">
    <source>
        <dbReference type="Proteomes" id="UP001372834"/>
    </source>
</evidence>
<feature type="region of interest" description="Disordered" evidence="1">
    <location>
        <begin position="174"/>
        <end position="198"/>
    </location>
</feature>
<dbReference type="InterPro" id="IPR017330">
    <property type="entry name" value="SPAG7"/>
</dbReference>